<evidence type="ECO:0000256" key="1">
    <source>
        <dbReference type="SAM" id="SignalP"/>
    </source>
</evidence>
<keyword evidence="1" id="KW-0732">Signal</keyword>
<dbReference type="Proteomes" id="UP001597100">
    <property type="component" value="Unassembled WGS sequence"/>
</dbReference>
<protein>
    <recommendedName>
        <fullName evidence="4">NIPSNAP domain-containing protein</fullName>
    </recommendedName>
</protein>
<accession>A0ABW3IGF2</accession>
<organism evidence="2 3">
    <name type="scientific">Salinimicrobium gaetbulicola</name>
    <dbReference type="NCBI Taxonomy" id="999702"/>
    <lineage>
        <taxon>Bacteria</taxon>
        <taxon>Pseudomonadati</taxon>
        <taxon>Bacteroidota</taxon>
        <taxon>Flavobacteriia</taxon>
        <taxon>Flavobacteriales</taxon>
        <taxon>Flavobacteriaceae</taxon>
        <taxon>Salinimicrobium</taxon>
    </lineage>
</organism>
<feature type="chain" id="PRO_5046872707" description="NIPSNAP domain-containing protein" evidence="1">
    <location>
        <begin position="23"/>
        <end position="153"/>
    </location>
</feature>
<gene>
    <name evidence="2" type="ORF">ACFQ1G_08660</name>
</gene>
<keyword evidence="3" id="KW-1185">Reference proteome</keyword>
<comment type="caution">
    <text evidence="2">The sequence shown here is derived from an EMBL/GenBank/DDBJ whole genome shotgun (WGS) entry which is preliminary data.</text>
</comment>
<feature type="signal peptide" evidence="1">
    <location>
        <begin position="1"/>
        <end position="22"/>
    </location>
</feature>
<evidence type="ECO:0000313" key="2">
    <source>
        <dbReference type="EMBL" id="MFD0976860.1"/>
    </source>
</evidence>
<evidence type="ECO:0008006" key="4">
    <source>
        <dbReference type="Google" id="ProtNLM"/>
    </source>
</evidence>
<reference evidence="3" key="1">
    <citation type="journal article" date="2019" name="Int. J. Syst. Evol. Microbiol.">
        <title>The Global Catalogue of Microorganisms (GCM) 10K type strain sequencing project: providing services to taxonomists for standard genome sequencing and annotation.</title>
        <authorList>
            <consortium name="The Broad Institute Genomics Platform"/>
            <consortium name="The Broad Institute Genome Sequencing Center for Infectious Disease"/>
            <person name="Wu L."/>
            <person name="Ma J."/>
        </authorList>
    </citation>
    <scope>NUCLEOTIDE SEQUENCE [LARGE SCALE GENOMIC DNA]</scope>
    <source>
        <strain evidence="3">CCUG 60898</strain>
    </source>
</reference>
<dbReference type="EMBL" id="JBHTJP010000034">
    <property type="protein sequence ID" value="MFD0976860.1"/>
    <property type="molecule type" value="Genomic_DNA"/>
</dbReference>
<sequence>MKMLKSTAAILTLLFCFNITSAQEEEMTPKKYENPEYYMVSYVKFHPGKSGEAKKIIDEYFIPTSQQAGTDGPVMHLNMITGEWDMMIVWHMKEGLESLNWEMSPDDIKWEKAFMAMAGGKEKGMDISKQWESYIKGSKSHLGRKHKPKPEKQ</sequence>
<dbReference type="RefSeq" id="WP_380738640.1">
    <property type="nucleotide sequence ID" value="NZ_JBHTJP010000034.1"/>
</dbReference>
<name>A0ABW3IGF2_9FLAO</name>
<evidence type="ECO:0000313" key="3">
    <source>
        <dbReference type="Proteomes" id="UP001597100"/>
    </source>
</evidence>
<proteinExistence type="predicted"/>